<dbReference type="PROSITE" id="PS51257">
    <property type="entry name" value="PROKAR_LIPOPROTEIN"/>
    <property type="match status" value="1"/>
</dbReference>
<accession>A0A4U1IMJ3</accession>
<dbReference type="Gene3D" id="2.10.25.10">
    <property type="entry name" value="Laminin"/>
    <property type="match status" value="3"/>
</dbReference>
<dbReference type="PROSITE" id="PS50026">
    <property type="entry name" value="EGF_3"/>
    <property type="match status" value="3"/>
</dbReference>
<dbReference type="PROSITE" id="PS01186">
    <property type="entry name" value="EGF_2"/>
    <property type="match status" value="1"/>
</dbReference>
<evidence type="ECO:0000256" key="5">
    <source>
        <dbReference type="SAM" id="MobiDB-lite"/>
    </source>
</evidence>
<dbReference type="CDD" id="cd00054">
    <property type="entry name" value="EGF_CA"/>
    <property type="match status" value="1"/>
</dbReference>
<dbReference type="GO" id="GO:0032991">
    <property type="term" value="C:protein-containing complex"/>
    <property type="evidence" value="ECO:0007669"/>
    <property type="project" value="TreeGrafter"/>
</dbReference>
<dbReference type="Pfam" id="PF00008">
    <property type="entry name" value="EGF"/>
    <property type="match status" value="2"/>
</dbReference>
<evidence type="ECO:0000256" key="2">
    <source>
        <dbReference type="ARBA" id="ARBA00022729"/>
    </source>
</evidence>
<feature type="domain" description="EGF-like" evidence="6">
    <location>
        <begin position="262"/>
        <end position="298"/>
    </location>
</feature>
<gene>
    <name evidence="7" type="ORF">E8A74_46960</name>
</gene>
<dbReference type="SMART" id="SM00181">
    <property type="entry name" value="EGF"/>
    <property type="match status" value="6"/>
</dbReference>
<proteinExistence type="predicted"/>
<evidence type="ECO:0000259" key="6">
    <source>
        <dbReference type="PROSITE" id="PS50026"/>
    </source>
</evidence>
<dbReference type="PROSITE" id="PS00022">
    <property type="entry name" value="EGF_1"/>
    <property type="match status" value="3"/>
</dbReference>
<keyword evidence="8" id="KW-1185">Reference proteome</keyword>
<dbReference type="OrthoDB" id="5476584at2"/>
<evidence type="ECO:0000256" key="4">
    <source>
        <dbReference type="ARBA" id="ARBA00023157"/>
    </source>
</evidence>
<evidence type="ECO:0000313" key="8">
    <source>
        <dbReference type="Proteomes" id="UP000309215"/>
    </source>
</evidence>
<dbReference type="PANTHER" id="PTHR24049">
    <property type="entry name" value="CRUMBS FAMILY MEMBER"/>
    <property type="match status" value="1"/>
</dbReference>
<keyword evidence="2" id="KW-0732">Signal</keyword>
<dbReference type="GO" id="GO:0007157">
    <property type="term" value="P:heterophilic cell-cell adhesion via plasma membrane cell adhesion molecules"/>
    <property type="evidence" value="ECO:0007669"/>
    <property type="project" value="TreeGrafter"/>
</dbReference>
<dbReference type="GO" id="GO:0005886">
    <property type="term" value="C:plasma membrane"/>
    <property type="evidence" value="ECO:0007669"/>
    <property type="project" value="TreeGrafter"/>
</dbReference>
<evidence type="ECO:0000256" key="1">
    <source>
        <dbReference type="ARBA" id="ARBA00022536"/>
    </source>
</evidence>
<evidence type="ECO:0000256" key="3">
    <source>
        <dbReference type="ARBA" id="ARBA00022737"/>
    </source>
</evidence>
<reference evidence="7 8" key="1">
    <citation type="submission" date="2019-04" db="EMBL/GenBank/DDBJ databases">
        <authorList>
            <person name="Li Y."/>
            <person name="Wang J."/>
        </authorList>
    </citation>
    <scope>NUCLEOTIDE SEQUENCE [LARGE SCALE GENOMIC DNA]</scope>
    <source>
        <strain evidence="7 8">DSM 14668</strain>
    </source>
</reference>
<evidence type="ECO:0000313" key="7">
    <source>
        <dbReference type="EMBL" id="TKC95276.1"/>
    </source>
</evidence>
<sequence>MRAMRMRPSTGLLPTLIVFLALVALGCGDDGGIPPSPVDAGRDVTETPDASEPDASEPDAGCPPGSYPDGGVCVLEGSCQNNPCGEHGTCDDSSGSALCTCAEGWAGATCASCDAAGGYHDDGSGGCTTDPCVPDPCISPDRVCDGSSGSAQCVCKPGTHDERGVCVEDKTCLPTTCSGHGSCNDEGGEAVCMCDVGWSGSACDACDDAGGYHSDGNGGCTTDPCLPNPCVAPHASVCTVEGGSPVCGCDPGYHDQNGACVIDEVCTPSTCSGHGACVVEGGHVVCTCDAGFAGDACDTCDAAGGYHSDGNGGCTTDPCLPNPCDMPNKTVCAGEGASFVCTCEPGYHDDGNGGCTDDPCTPNVCLVMNQACQVVGGMAQCYTPMCDDQNPCTVDAVVGGSCQHTPLANGTACQTSLCIVDQACQAGVCAGGSPRVCDDGNACTDDSCDLAVGCVATNDNTNVPDDGVACTIDKCAGGLASHTTSNAACDDGSWCTGAEVCAPLQAGADAEGCVHVNVPQKPVSISPCVSYGACDEATKSFPPVFASPGSTCNDGIPCTSGDVCDAQGACKGTASIGCDGGACATTHPGTGDVNIPVGVVSGTITLGGAPLPATNNDYDGADIYLVAKDTKAAHYLGGYSYQYQSVGVYSLIPNTYGGKVVAGVYDVLYRRGWGSSGNTVSRTLSTATHVNGYRILAKDVVIGAGESKLDVNIPVASVSGTITLGGAALPATNTDYDGADIYLVAKDTGAAHYLGGYSYQYQSAGVYSLIPNMYGGKVVAGVYDVLYRRGWGSSGNTVSRTLPAATHVNGYRILATDVTLSAGANTLDVNIPVASVSGTITLAGAALPATNTDYDGADIYLVAKDTKAAHYLGGYSYQYQSAGVYSLIPNTYGGKVPAGTYDVLYRRGWGSSGNTVSRTLPAATHVNGYRILATDVTLSAGANTLDVNIPVASVSGTITLGGAALPATNTDYDGADIYLVAKDTKAAHYLGGYSYQYQSAGVYSLIPNTYGGKVPAGTYDVLYRRGWGSSGNTVSRTLVTATHVNGYRILATDVTLSAGANTLDVNIPVASVSGTITLAGAALPATNTDYDGADIYLVAKDTKAAHYLGGYSYQYQSAGVYSLIPNTYGGKVPAGTYDVLYRRGWGSSGNTVSRTLPAATHVNGYRILAMNVTLAAGANTLHVDIPVSNVSGTITLGGVALPATNTDYDGADIYLVAKDTQAAHYIGGYSYQYQSAGVYSLIPNTYGGKVPSGTYDVLYRRGWGSSGNTVSRTLVTATHVNGYRLLDRCMTTP</sequence>
<dbReference type="GO" id="GO:0045197">
    <property type="term" value="P:establishment or maintenance of epithelial cell apical/basal polarity"/>
    <property type="evidence" value="ECO:0007669"/>
    <property type="project" value="TreeGrafter"/>
</dbReference>
<keyword evidence="4" id="KW-1015">Disulfide bond</keyword>
<keyword evidence="1" id="KW-0245">EGF-like domain</keyword>
<dbReference type="InterPro" id="IPR051022">
    <property type="entry name" value="Notch_Cell-Fate_Det"/>
</dbReference>
<dbReference type="InterPro" id="IPR000742">
    <property type="entry name" value="EGF"/>
</dbReference>
<feature type="region of interest" description="Disordered" evidence="5">
    <location>
        <begin position="33"/>
        <end position="63"/>
    </location>
</feature>
<protein>
    <recommendedName>
        <fullName evidence="6">EGF-like domain-containing protein</fullName>
    </recommendedName>
</protein>
<dbReference type="PANTHER" id="PTHR24049:SF22">
    <property type="entry name" value="DROSOPHILA CRUMBS HOMOLOG"/>
    <property type="match status" value="1"/>
</dbReference>
<name>A0A4U1IMJ3_9BACT</name>
<keyword evidence="3" id="KW-0677">Repeat</keyword>
<dbReference type="Proteomes" id="UP000309215">
    <property type="component" value="Unassembled WGS sequence"/>
</dbReference>
<dbReference type="EMBL" id="SSMQ01000097">
    <property type="protein sequence ID" value="TKC95276.1"/>
    <property type="molecule type" value="Genomic_DNA"/>
</dbReference>
<comment type="caution">
    <text evidence="7">The sequence shown here is derived from an EMBL/GenBank/DDBJ whole genome shotgun (WGS) entry which is preliminary data.</text>
</comment>
<feature type="domain" description="EGF-like" evidence="6">
    <location>
        <begin position="75"/>
        <end position="111"/>
    </location>
</feature>
<organism evidence="7 8">
    <name type="scientific">Polyangium fumosum</name>
    <dbReference type="NCBI Taxonomy" id="889272"/>
    <lineage>
        <taxon>Bacteria</taxon>
        <taxon>Pseudomonadati</taxon>
        <taxon>Myxococcota</taxon>
        <taxon>Polyangia</taxon>
        <taxon>Polyangiales</taxon>
        <taxon>Polyangiaceae</taxon>
        <taxon>Polyangium</taxon>
    </lineage>
</organism>
<feature type="domain" description="EGF-like" evidence="6">
    <location>
        <begin position="168"/>
        <end position="204"/>
    </location>
</feature>
<dbReference type="SUPFAM" id="SSF57196">
    <property type="entry name" value="EGF/Laminin"/>
    <property type="match status" value="1"/>
</dbReference>